<accession>A0A8J5LVA8</accession>
<evidence type="ECO:0000259" key="2">
    <source>
        <dbReference type="PROSITE" id="PS50994"/>
    </source>
</evidence>
<dbReference type="Pfam" id="PF17921">
    <property type="entry name" value="Integrase_H2C2"/>
    <property type="match status" value="1"/>
</dbReference>
<dbReference type="Pfam" id="PF00665">
    <property type="entry name" value="rve"/>
    <property type="match status" value="1"/>
</dbReference>
<feature type="region of interest" description="Disordered" evidence="1">
    <location>
        <begin position="1"/>
        <end position="79"/>
    </location>
</feature>
<keyword evidence="4" id="KW-1185">Reference proteome</keyword>
<proteinExistence type="predicted"/>
<dbReference type="GO" id="GO:0015074">
    <property type="term" value="P:DNA integration"/>
    <property type="evidence" value="ECO:0007669"/>
    <property type="project" value="InterPro"/>
</dbReference>
<dbReference type="Proteomes" id="UP000709295">
    <property type="component" value="Unassembled WGS sequence"/>
</dbReference>
<gene>
    <name evidence="3" type="ORF">JG688_00017487</name>
</gene>
<feature type="domain" description="Integrase catalytic" evidence="2">
    <location>
        <begin position="212"/>
        <end position="339"/>
    </location>
</feature>
<evidence type="ECO:0000313" key="4">
    <source>
        <dbReference type="Proteomes" id="UP000709295"/>
    </source>
</evidence>
<dbReference type="PANTHER" id="PTHR37984">
    <property type="entry name" value="PROTEIN CBG26694"/>
    <property type="match status" value="1"/>
</dbReference>
<name>A0A8J5LVA8_9STRA</name>
<feature type="compositionally biased region" description="Basic and acidic residues" evidence="1">
    <location>
        <begin position="28"/>
        <end position="37"/>
    </location>
</feature>
<dbReference type="InterPro" id="IPR050951">
    <property type="entry name" value="Retrovirus_Pol_polyprotein"/>
</dbReference>
<reference evidence="3" key="1">
    <citation type="submission" date="2021-01" db="EMBL/GenBank/DDBJ databases">
        <title>Phytophthora aleatoria, a newly-described species from Pinus radiata is distinct from Phytophthora cactorum isolates based on comparative genomics.</title>
        <authorList>
            <person name="Mcdougal R."/>
            <person name="Panda P."/>
            <person name="Williams N."/>
            <person name="Studholme D.J."/>
        </authorList>
    </citation>
    <scope>NUCLEOTIDE SEQUENCE</scope>
    <source>
        <strain evidence="3">NZFS 4037</strain>
    </source>
</reference>
<sequence>MEEPLTEADTDEGDSSVEVGESRPLGIRNDESGEIGERVTAPGDVLPETIAREEEEADLTDPPVPSPLEEFGPNPQKFKEEQHRTPWIMALIAFLESGTLTLDAQLRVKTLQLAPHYEVRKEILMRRIHLRARAAHARSICVPVIPLPFIETVLYYCHGDTLAAHAGLTKTIDRVRKHAYWQGWKRDTTEYVRECTTCGSGKGYRPWRNGLMQRVPVQQLSGRFPLMVVDAVDPLVTTPRGNKFILVFADYFTRWVEAFPVAALDTLTFVNVMIDEVISRHGVPEILLSDRGSNFISNLAKSFYETLGIKKLFGAAYHPQTQGLVERFNGTLWECYGCS</sequence>
<evidence type="ECO:0000313" key="3">
    <source>
        <dbReference type="EMBL" id="KAG6943678.1"/>
    </source>
</evidence>
<feature type="compositionally biased region" description="Acidic residues" evidence="1">
    <location>
        <begin position="1"/>
        <end position="15"/>
    </location>
</feature>
<dbReference type="PROSITE" id="PS50994">
    <property type="entry name" value="INTEGRASE"/>
    <property type="match status" value="1"/>
</dbReference>
<dbReference type="InterPro" id="IPR041588">
    <property type="entry name" value="Integrase_H2C2"/>
</dbReference>
<dbReference type="FunFam" id="1.10.340.70:FF:000001">
    <property type="entry name" value="Retrovirus-related Pol polyprotein from transposon gypsy-like Protein"/>
    <property type="match status" value="1"/>
</dbReference>
<dbReference type="EMBL" id="JAENGY010002627">
    <property type="protein sequence ID" value="KAG6943678.1"/>
    <property type="molecule type" value="Genomic_DNA"/>
</dbReference>
<organism evidence="3 4">
    <name type="scientific">Phytophthora aleatoria</name>
    <dbReference type="NCBI Taxonomy" id="2496075"/>
    <lineage>
        <taxon>Eukaryota</taxon>
        <taxon>Sar</taxon>
        <taxon>Stramenopiles</taxon>
        <taxon>Oomycota</taxon>
        <taxon>Peronosporomycetes</taxon>
        <taxon>Peronosporales</taxon>
        <taxon>Peronosporaceae</taxon>
        <taxon>Phytophthora</taxon>
    </lineage>
</organism>
<protein>
    <recommendedName>
        <fullName evidence="2">Integrase catalytic domain-containing protein</fullName>
    </recommendedName>
</protein>
<dbReference type="AlphaFoldDB" id="A0A8J5LVA8"/>
<dbReference type="InterPro" id="IPR001584">
    <property type="entry name" value="Integrase_cat-core"/>
</dbReference>
<comment type="caution">
    <text evidence="3">The sequence shown here is derived from an EMBL/GenBank/DDBJ whole genome shotgun (WGS) entry which is preliminary data.</text>
</comment>
<evidence type="ECO:0000256" key="1">
    <source>
        <dbReference type="SAM" id="MobiDB-lite"/>
    </source>
</evidence>
<dbReference type="PANTHER" id="PTHR37984:SF5">
    <property type="entry name" value="PROTEIN NYNRIN-LIKE"/>
    <property type="match status" value="1"/>
</dbReference>